<dbReference type="GeneID" id="5236048"/>
<accession>A5H2P2</accession>
<feature type="compositionally biased region" description="Polar residues" evidence="1">
    <location>
        <begin position="56"/>
        <end position="67"/>
    </location>
</feature>
<feature type="compositionally biased region" description="Polar residues" evidence="1">
    <location>
        <begin position="168"/>
        <end position="179"/>
    </location>
</feature>
<feature type="compositionally biased region" description="Polar residues" evidence="1">
    <location>
        <begin position="151"/>
        <end position="160"/>
    </location>
</feature>
<feature type="compositionally biased region" description="Polar residues" evidence="1">
    <location>
        <begin position="1"/>
        <end position="17"/>
    </location>
</feature>
<dbReference type="InParanoid" id="A5H2P2"/>
<dbReference type="KEGG" id="lel:PVL30_003885"/>
<dbReference type="EMBL" id="DS236867">
    <property type="protein sequence ID" value="EDK47577.1"/>
    <property type="molecule type" value="Genomic_DNA"/>
</dbReference>
<reference evidence="2 3" key="1">
    <citation type="journal article" date="2009" name="Nature">
        <title>Evolution of pathogenicity and sexual reproduction in eight Candida genomes.</title>
        <authorList>
            <person name="Butler G."/>
            <person name="Rasmussen M.D."/>
            <person name="Lin M.F."/>
            <person name="Santos M.A."/>
            <person name="Sakthikumar S."/>
            <person name="Munro C.A."/>
            <person name="Rheinbay E."/>
            <person name="Grabherr M."/>
            <person name="Forche A."/>
            <person name="Reedy J.L."/>
            <person name="Agrafioti I."/>
            <person name="Arnaud M.B."/>
            <person name="Bates S."/>
            <person name="Brown A.J."/>
            <person name="Brunke S."/>
            <person name="Costanzo M.C."/>
            <person name="Fitzpatrick D.A."/>
            <person name="de Groot P.W."/>
            <person name="Harris D."/>
            <person name="Hoyer L.L."/>
            <person name="Hube B."/>
            <person name="Klis F.M."/>
            <person name="Kodira C."/>
            <person name="Lennard N."/>
            <person name="Logue M.E."/>
            <person name="Martin R."/>
            <person name="Neiman A.M."/>
            <person name="Nikolaou E."/>
            <person name="Quail M.A."/>
            <person name="Quinn J."/>
            <person name="Santos M.C."/>
            <person name="Schmitzberger F.F."/>
            <person name="Sherlock G."/>
            <person name="Shah P."/>
            <person name="Silverstein K.A."/>
            <person name="Skrzypek M.S."/>
            <person name="Soll D."/>
            <person name="Staggs R."/>
            <person name="Stansfield I."/>
            <person name="Stumpf M.P."/>
            <person name="Sudbery P.E."/>
            <person name="Srikantha T."/>
            <person name="Zeng Q."/>
            <person name="Berman J."/>
            <person name="Berriman M."/>
            <person name="Heitman J."/>
            <person name="Gow N.A."/>
            <person name="Lorenz M.C."/>
            <person name="Birren B.W."/>
            <person name="Kellis M."/>
            <person name="Cuomo C.A."/>
        </authorList>
    </citation>
    <scope>NUCLEOTIDE SEQUENCE [LARGE SCALE GENOMIC DNA]</scope>
    <source>
        <strain evidence="3">ATCC 11503 / BCRC 21390 / CBS 2605 / JCM 1781 / NBRC 1676 / NRRL YB-4239</strain>
    </source>
</reference>
<protein>
    <submittedName>
        <fullName evidence="2">Uncharacterized protein</fullName>
    </submittedName>
</protein>
<feature type="region of interest" description="Disordered" evidence="1">
    <location>
        <begin position="1"/>
        <end position="68"/>
    </location>
</feature>
<evidence type="ECO:0000313" key="3">
    <source>
        <dbReference type="Proteomes" id="UP000001996"/>
    </source>
</evidence>
<name>A5H2P2_LODEL</name>
<keyword evidence="3" id="KW-1185">Reference proteome</keyword>
<dbReference type="AlphaFoldDB" id="A5H2P2"/>
<dbReference type="Proteomes" id="UP000001996">
    <property type="component" value="Unassembled WGS sequence"/>
</dbReference>
<gene>
    <name evidence="2" type="ORF">LELG_05757</name>
</gene>
<dbReference type="HOGENOM" id="CLU_033173_0_0_1"/>
<organism evidence="2 3">
    <name type="scientific">Lodderomyces elongisporus (strain ATCC 11503 / CBS 2605 / JCM 1781 / NBRC 1676 / NRRL YB-4239)</name>
    <name type="common">Yeast</name>
    <name type="synonym">Saccharomyces elongisporus</name>
    <dbReference type="NCBI Taxonomy" id="379508"/>
    <lineage>
        <taxon>Eukaryota</taxon>
        <taxon>Fungi</taxon>
        <taxon>Dikarya</taxon>
        <taxon>Ascomycota</taxon>
        <taxon>Saccharomycotina</taxon>
        <taxon>Pichiomycetes</taxon>
        <taxon>Debaryomycetaceae</taxon>
        <taxon>Candida/Lodderomyces clade</taxon>
        <taxon>Lodderomyces</taxon>
    </lineage>
</organism>
<evidence type="ECO:0000313" key="2">
    <source>
        <dbReference type="EMBL" id="EDK47577.1"/>
    </source>
</evidence>
<dbReference type="VEuPathDB" id="FungiDB:LELG_05757"/>
<feature type="compositionally biased region" description="Low complexity" evidence="1">
    <location>
        <begin position="32"/>
        <end position="43"/>
    </location>
</feature>
<evidence type="ECO:0000256" key="1">
    <source>
        <dbReference type="SAM" id="MobiDB-lite"/>
    </source>
</evidence>
<sequence length="586" mass="65896">MSTVAKDSKNSNSTPRSINPGPSKPDLAGVDSSSISGQSVSTSGRAYVSEGETDSPKSQITRLTSENQHIKDHVARIESGMLSMQEQMHQLTMMFKQAMPQVTPQGSTVQPIGGVSTNPGYALGEFNTTPHSTGEQMKAQPDERTFRPESNFPSLGTRSLASPLPIHSHQSGTPRSYGSSRSIASYDGILYRGEVVHDGFWVEGHEAACEIINEARQKYPHGEDVEVIPYIRVPNLLVEKAFMAYYNKLVAKQGRTQNDIIALGQYDISKRVPMKFSDVDGFMFWLKEVLWHKHIYGIPDKLIINELKTAANVTKSKALIAMIDTECKSDDPFEQPMISYLPILHTRKVAPVQNQVFDIIGKINDTLKEDFEVKMKMTIIGIAIKKNMNANKSTKLSLETWINIFKTLFEKMGKVMSMIIQYMHKQITVEYIGENGIMLSRVEDATDIKQGLTLLRDNSTDQIMYGMKFYDLTFERIWEVVNVTFRDTLPMIGIEEAKNHKPVQSEKSEKLQKTTSCHFCGGGRHKLDKCYTMTAALEEGLVKKKDGKYYLADDKPLNIDGKQPAVQRYPDLKNLKTNARHRTPPN</sequence>
<proteinExistence type="predicted"/>
<feature type="region of interest" description="Disordered" evidence="1">
    <location>
        <begin position="555"/>
        <end position="586"/>
    </location>
</feature>
<feature type="region of interest" description="Disordered" evidence="1">
    <location>
        <begin position="127"/>
        <end position="179"/>
    </location>
</feature>